<comment type="catalytic activity">
    <reaction evidence="1">
        <text>ATP + protein L-histidine = ADP + protein N-phospho-L-histidine.</text>
        <dbReference type="EC" id="2.7.13.3"/>
    </reaction>
</comment>
<dbReference type="PROSITE" id="PS50113">
    <property type="entry name" value="PAC"/>
    <property type="match status" value="1"/>
</dbReference>
<organism evidence="12 13">
    <name type="scientific">Mesobacillus jeotgali</name>
    <dbReference type="NCBI Taxonomy" id="129985"/>
    <lineage>
        <taxon>Bacteria</taxon>
        <taxon>Bacillati</taxon>
        <taxon>Bacillota</taxon>
        <taxon>Bacilli</taxon>
        <taxon>Bacillales</taxon>
        <taxon>Bacillaceae</taxon>
        <taxon>Mesobacillus</taxon>
    </lineage>
</organism>
<dbReference type="Gene3D" id="3.30.565.10">
    <property type="entry name" value="Histidine kinase-like ATPase, C-terminal domain"/>
    <property type="match status" value="1"/>
</dbReference>
<dbReference type="EC" id="2.7.13.3" evidence="2"/>
<dbReference type="SUPFAM" id="SSF47384">
    <property type="entry name" value="Homodimeric domain of signal transducing histidine kinase"/>
    <property type="match status" value="1"/>
</dbReference>
<feature type="domain" description="PAS" evidence="10">
    <location>
        <begin position="134"/>
        <end position="205"/>
    </location>
</feature>
<evidence type="ECO:0000256" key="4">
    <source>
        <dbReference type="ARBA" id="ARBA00022679"/>
    </source>
</evidence>
<name>A0ABY9VPT5_9BACI</name>
<dbReference type="CDD" id="cd00130">
    <property type="entry name" value="PAS"/>
    <property type="match status" value="2"/>
</dbReference>
<dbReference type="NCBIfam" id="TIGR00229">
    <property type="entry name" value="sensory_box"/>
    <property type="match status" value="2"/>
</dbReference>
<protein>
    <recommendedName>
        <fullName evidence="2">histidine kinase</fullName>
        <ecNumber evidence="2">2.7.13.3</ecNumber>
    </recommendedName>
</protein>
<dbReference type="PANTHER" id="PTHR43065:SF46">
    <property type="entry name" value="C4-DICARBOXYLATE TRANSPORT SENSOR PROTEIN DCTB"/>
    <property type="match status" value="1"/>
</dbReference>
<reference evidence="12 13" key="1">
    <citation type="submission" date="2023-09" db="EMBL/GenBank/DDBJ databases">
        <title>Microbial mechanism of fulvic acid promoting antimony reduction mineralization in rice fields.</title>
        <authorList>
            <person name="Chen G."/>
            <person name="Lan J."/>
        </authorList>
    </citation>
    <scope>NUCLEOTIDE SEQUENCE [LARGE SCALE GENOMIC DNA]</scope>
    <source>
        <strain evidence="12 13">PS1</strain>
    </source>
</reference>
<dbReference type="CDD" id="cd00075">
    <property type="entry name" value="HATPase"/>
    <property type="match status" value="1"/>
</dbReference>
<dbReference type="Gene3D" id="1.10.287.130">
    <property type="match status" value="1"/>
</dbReference>
<dbReference type="RefSeq" id="WP_311075715.1">
    <property type="nucleotide sequence ID" value="NZ_CP134494.1"/>
</dbReference>
<dbReference type="InterPro" id="IPR003661">
    <property type="entry name" value="HisK_dim/P_dom"/>
</dbReference>
<evidence type="ECO:0000256" key="2">
    <source>
        <dbReference type="ARBA" id="ARBA00012438"/>
    </source>
</evidence>
<dbReference type="InterPro" id="IPR000700">
    <property type="entry name" value="PAS-assoc_C"/>
</dbReference>
<keyword evidence="13" id="KW-1185">Reference proteome</keyword>
<dbReference type="InterPro" id="IPR036890">
    <property type="entry name" value="HATPase_C_sf"/>
</dbReference>
<dbReference type="SMART" id="SM00091">
    <property type="entry name" value="PAS"/>
    <property type="match status" value="2"/>
</dbReference>
<feature type="domain" description="Histidine kinase" evidence="9">
    <location>
        <begin position="267"/>
        <end position="472"/>
    </location>
</feature>
<dbReference type="InterPro" id="IPR005467">
    <property type="entry name" value="His_kinase_dom"/>
</dbReference>
<evidence type="ECO:0000313" key="13">
    <source>
        <dbReference type="Proteomes" id="UP001303324"/>
    </source>
</evidence>
<evidence type="ECO:0000256" key="6">
    <source>
        <dbReference type="ARBA" id="ARBA00022777"/>
    </source>
</evidence>
<proteinExistence type="predicted"/>
<evidence type="ECO:0000259" key="10">
    <source>
        <dbReference type="PROSITE" id="PS50112"/>
    </source>
</evidence>
<dbReference type="SUPFAM" id="SSF55785">
    <property type="entry name" value="PYP-like sensor domain (PAS domain)"/>
    <property type="match status" value="2"/>
</dbReference>
<dbReference type="PROSITE" id="PS50112">
    <property type="entry name" value="PAS"/>
    <property type="match status" value="2"/>
</dbReference>
<dbReference type="SMART" id="SM00388">
    <property type="entry name" value="HisKA"/>
    <property type="match status" value="1"/>
</dbReference>
<dbReference type="EMBL" id="CP134494">
    <property type="protein sequence ID" value="WNF24756.1"/>
    <property type="molecule type" value="Genomic_DNA"/>
</dbReference>
<dbReference type="Proteomes" id="UP001303324">
    <property type="component" value="Chromosome"/>
</dbReference>
<evidence type="ECO:0000256" key="5">
    <source>
        <dbReference type="ARBA" id="ARBA00022741"/>
    </source>
</evidence>
<dbReference type="Pfam" id="PF02518">
    <property type="entry name" value="HATPase_c"/>
    <property type="match status" value="1"/>
</dbReference>
<evidence type="ECO:0000256" key="8">
    <source>
        <dbReference type="ARBA" id="ARBA00023012"/>
    </source>
</evidence>
<dbReference type="InterPro" id="IPR001610">
    <property type="entry name" value="PAC"/>
</dbReference>
<dbReference type="PANTHER" id="PTHR43065">
    <property type="entry name" value="SENSOR HISTIDINE KINASE"/>
    <property type="match status" value="1"/>
</dbReference>
<dbReference type="Gene3D" id="3.30.450.20">
    <property type="entry name" value="PAS domain"/>
    <property type="match status" value="2"/>
</dbReference>
<evidence type="ECO:0000313" key="12">
    <source>
        <dbReference type="EMBL" id="WNF24756.1"/>
    </source>
</evidence>
<evidence type="ECO:0000259" key="9">
    <source>
        <dbReference type="PROSITE" id="PS50109"/>
    </source>
</evidence>
<sequence>MIKEETQQAYAPEINEIHDISLALTNANDFLSSHFLDGTFTYAAPSCETLLGYTSAELHGKSIFSFCHPLDQDKLEQYFSSYQSGEILFRFRRKEGDYLWLESSSTRGPSQSELVLISRNVTQRVNREGKLKEHQRRDRLFLEHSKDTMGIITKNGVWTYINVQGKKLMGATSFDEIIGTSLYDYIDPQDYKLLKESLDSRNSSDFEISLIRKDNDSKRAEVQLIPTVFKNRDVSLIIIKDITEQRKTEDQLQVAEKLSVIGQMAAGIAHEIRNPLTAIKGFTQLLSEHPAEEAEDYAEIILDELARIESIVGDLLVLAKPQASNLSHVDLISLVNGVVNLLNPQATLSDAFIKIQTDTPELYLECEPDKIKQVLINLIQNSLEAMTKSGEILVDISKDCGHASIKVIDQGTGIPEDRLNKLGEPFYSTKEKGTGLGLMICQKIIKNHGGKIEFTSIVDEGTTVMITLPIKDNPFGHEEPAEFEDTL</sequence>
<dbReference type="InterPro" id="IPR013655">
    <property type="entry name" value="PAS_fold_3"/>
</dbReference>
<dbReference type="Pfam" id="PF08447">
    <property type="entry name" value="PAS_3"/>
    <property type="match status" value="1"/>
</dbReference>
<keyword evidence="8" id="KW-0902">Two-component regulatory system</keyword>
<dbReference type="InterPro" id="IPR004358">
    <property type="entry name" value="Sig_transdc_His_kin-like_C"/>
</dbReference>
<dbReference type="PRINTS" id="PR00344">
    <property type="entry name" value="BCTRLSENSOR"/>
</dbReference>
<evidence type="ECO:0000259" key="11">
    <source>
        <dbReference type="PROSITE" id="PS50113"/>
    </source>
</evidence>
<evidence type="ECO:0000256" key="1">
    <source>
        <dbReference type="ARBA" id="ARBA00000085"/>
    </source>
</evidence>
<feature type="domain" description="PAC" evidence="11">
    <location>
        <begin position="204"/>
        <end position="254"/>
    </location>
</feature>
<dbReference type="InterPro" id="IPR000014">
    <property type="entry name" value="PAS"/>
</dbReference>
<keyword evidence="5" id="KW-0547">Nucleotide-binding</keyword>
<keyword evidence="4" id="KW-0808">Transferase</keyword>
<dbReference type="Pfam" id="PF13426">
    <property type="entry name" value="PAS_9"/>
    <property type="match status" value="1"/>
</dbReference>
<keyword evidence="3" id="KW-0597">Phosphoprotein</keyword>
<evidence type="ECO:0000256" key="7">
    <source>
        <dbReference type="ARBA" id="ARBA00022840"/>
    </source>
</evidence>
<dbReference type="CDD" id="cd00082">
    <property type="entry name" value="HisKA"/>
    <property type="match status" value="1"/>
</dbReference>
<dbReference type="InterPro" id="IPR003594">
    <property type="entry name" value="HATPase_dom"/>
</dbReference>
<dbReference type="SMART" id="SM00086">
    <property type="entry name" value="PAC"/>
    <property type="match status" value="2"/>
</dbReference>
<dbReference type="Pfam" id="PF00512">
    <property type="entry name" value="HisKA"/>
    <property type="match status" value="1"/>
</dbReference>
<evidence type="ECO:0000256" key="3">
    <source>
        <dbReference type="ARBA" id="ARBA00022553"/>
    </source>
</evidence>
<accession>A0ABY9VPT5</accession>
<dbReference type="SUPFAM" id="SSF55874">
    <property type="entry name" value="ATPase domain of HSP90 chaperone/DNA topoisomerase II/histidine kinase"/>
    <property type="match status" value="1"/>
</dbReference>
<gene>
    <name evidence="12" type="ORF">RH061_09820</name>
</gene>
<feature type="domain" description="PAS" evidence="10">
    <location>
        <begin position="37"/>
        <end position="86"/>
    </location>
</feature>
<keyword evidence="6" id="KW-0418">Kinase</keyword>
<dbReference type="InterPro" id="IPR036097">
    <property type="entry name" value="HisK_dim/P_sf"/>
</dbReference>
<dbReference type="InterPro" id="IPR035965">
    <property type="entry name" value="PAS-like_dom_sf"/>
</dbReference>
<dbReference type="SMART" id="SM00387">
    <property type="entry name" value="HATPase_c"/>
    <property type="match status" value="1"/>
</dbReference>
<dbReference type="PROSITE" id="PS50109">
    <property type="entry name" value="HIS_KIN"/>
    <property type="match status" value="1"/>
</dbReference>
<keyword evidence="7" id="KW-0067">ATP-binding</keyword>